<dbReference type="Pfam" id="PF00098">
    <property type="entry name" value="zf-CCHC"/>
    <property type="match status" value="1"/>
</dbReference>
<dbReference type="PANTHER" id="PTHR16195:SF16">
    <property type="entry name" value="ZINC FINGER CCHC DOMAIN-CONTAINING PROTEIN 14"/>
    <property type="match status" value="1"/>
</dbReference>
<dbReference type="Pfam" id="PF25479">
    <property type="entry name" value="Vts1"/>
    <property type="match status" value="1"/>
</dbReference>
<feature type="region of interest" description="Disordered" evidence="2">
    <location>
        <begin position="400"/>
        <end position="479"/>
    </location>
</feature>
<dbReference type="RefSeq" id="XP_028128137.1">
    <property type="nucleotide sequence ID" value="XM_028272336.1"/>
</dbReference>
<dbReference type="PANTHER" id="PTHR16195">
    <property type="entry name" value="ZINC FINGER CCHC DOMAIN CONTAINING PROTEIN"/>
    <property type="match status" value="1"/>
</dbReference>
<accession>A0A6P7EZV8</accession>
<feature type="compositionally biased region" description="Low complexity" evidence="2">
    <location>
        <begin position="404"/>
        <end position="413"/>
    </location>
</feature>
<proteinExistence type="predicted"/>
<dbReference type="KEGG" id="dvv:114324470"/>
<evidence type="ECO:0000313" key="4">
    <source>
        <dbReference type="EnsemblMetazoa" id="XP_050501605.1"/>
    </source>
</evidence>
<gene>
    <name evidence="6 7" type="primary">LOC114324470</name>
</gene>
<dbReference type="InterPro" id="IPR042344">
    <property type="entry name" value="ZCCHC14"/>
</dbReference>
<evidence type="ECO:0000256" key="1">
    <source>
        <dbReference type="PROSITE-ProRule" id="PRU00047"/>
    </source>
</evidence>
<reference evidence="4" key="2">
    <citation type="submission" date="2025-05" db="UniProtKB">
        <authorList>
            <consortium name="EnsemblMetazoa"/>
        </authorList>
    </citation>
    <scope>IDENTIFICATION</scope>
</reference>
<dbReference type="RefSeq" id="XP_050501605.1">
    <property type="nucleotide sequence ID" value="XM_050645648.1"/>
</dbReference>
<feature type="compositionally biased region" description="Polar residues" evidence="2">
    <location>
        <begin position="467"/>
        <end position="479"/>
    </location>
</feature>
<dbReference type="GeneID" id="114324470"/>
<dbReference type="Pfam" id="PF26034">
    <property type="entry name" value="PHAT_SMAUG"/>
    <property type="match status" value="1"/>
</dbReference>
<keyword evidence="1" id="KW-0863">Zinc-finger</keyword>
<dbReference type="OrthoDB" id="6361509at2759"/>
<name>A0A6P7EZV8_DIAVI</name>
<protein>
    <submittedName>
        <fullName evidence="6 7">Proline-rich extensin-like protein EPR1 isoform X1</fullName>
    </submittedName>
</protein>
<dbReference type="Proteomes" id="UP001652700">
    <property type="component" value="Unplaced"/>
</dbReference>
<dbReference type="RefSeq" id="XP_028128138.1">
    <property type="nucleotide sequence ID" value="XM_028272337.1"/>
</dbReference>
<reference evidence="6 7" key="1">
    <citation type="submission" date="2025-04" db="UniProtKB">
        <authorList>
            <consortium name="RefSeq"/>
        </authorList>
    </citation>
    <scope>IDENTIFICATION</scope>
    <source>
        <tissue evidence="6 7">Whole insect</tissue>
    </source>
</reference>
<feature type="region of interest" description="Disordered" evidence="2">
    <location>
        <begin position="255"/>
        <end position="300"/>
    </location>
</feature>
<evidence type="ECO:0000313" key="7">
    <source>
        <dbReference type="RefSeq" id="XP_028128138.1"/>
    </source>
</evidence>
<evidence type="ECO:0000313" key="6">
    <source>
        <dbReference type="RefSeq" id="XP_028128137.1"/>
    </source>
</evidence>
<feature type="compositionally biased region" description="Pro residues" evidence="2">
    <location>
        <begin position="278"/>
        <end position="300"/>
    </location>
</feature>
<dbReference type="AlphaFoldDB" id="A0A6P7EZV8"/>
<keyword evidence="5" id="KW-1185">Reference proteome</keyword>
<keyword evidence="1" id="KW-0862">Zinc</keyword>
<dbReference type="EnsemblMetazoa" id="XM_050645648.1">
    <property type="protein sequence ID" value="XP_050501605.1"/>
    <property type="gene ID" value="LOC114324470"/>
</dbReference>
<feature type="domain" description="CCHC-type" evidence="3">
    <location>
        <begin position="539"/>
        <end position="554"/>
    </location>
</feature>
<dbReference type="InterPro" id="IPR058599">
    <property type="entry name" value="PHAT_Smg/ZCCHC2-like"/>
</dbReference>
<dbReference type="InterPro" id="IPR057327">
    <property type="entry name" value="Vts1_dom"/>
</dbReference>
<feature type="compositionally biased region" description="Pro residues" evidence="2">
    <location>
        <begin position="453"/>
        <end position="466"/>
    </location>
</feature>
<organism evidence="6">
    <name type="scientific">Diabrotica virgifera virgifera</name>
    <name type="common">western corn rootworm</name>
    <dbReference type="NCBI Taxonomy" id="50390"/>
    <lineage>
        <taxon>Eukaryota</taxon>
        <taxon>Metazoa</taxon>
        <taxon>Ecdysozoa</taxon>
        <taxon>Arthropoda</taxon>
        <taxon>Hexapoda</taxon>
        <taxon>Insecta</taxon>
        <taxon>Pterygota</taxon>
        <taxon>Neoptera</taxon>
        <taxon>Endopterygota</taxon>
        <taxon>Coleoptera</taxon>
        <taxon>Polyphaga</taxon>
        <taxon>Cucujiformia</taxon>
        <taxon>Chrysomeloidea</taxon>
        <taxon>Chrysomelidae</taxon>
        <taxon>Galerucinae</taxon>
        <taxon>Diabroticina</taxon>
        <taxon>Diabroticites</taxon>
        <taxon>Diabrotica</taxon>
    </lineage>
</organism>
<dbReference type="GO" id="GO:0003676">
    <property type="term" value="F:nucleic acid binding"/>
    <property type="evidence" value="ECO:0007669"/>
    <property type="project" value="InterPro"/>
</dbReference>
<evidence type="ECO:0000256" key="2">
    <source>
        <dbReference type="SAM" id="MobiDB-lite"/>
    </source>
</evidence>
<dbReference type="InterPro" id="IPR001878">
    <property type="entry name" value="Znf_CCHC"/>
</dbReference>
<evidence type="ECO:0000259" key="3">
    <source>
        <dbReference type="PROSITE" id="PS50158"/>
    </source>
</evidence>
<dbReference type="PROSITE" id="PS50158">
    <property type="entry name" value="ZF_CCHC"/>
    <property type="match status" value="1"/>
</dbReference>
<sequence length="579" mass="64027">MVCKEEVLLWFKDLDSHNRIDLVYELLNMCLPFEVRFFGSCIEELGRLTYLELRGPSITANDLEKLSKDGSFTHGILDESVRHRLIIYMSLLSSNNCSVANWFYQNLLRTDSIDEYLKEKGKEEMLHNEFLLLFTMALHHPAFTYEQKQFFNKVLMSLIDIRENRVSAKHSALGYPPGFGYPTQKSMEIPVIPVKTAPTTCGDSPAIFHQPPGLSHLPPPPANFDFNNISMWNRPGFPYGAPEVSVPPFPAPTISPLVSQAASPSQSRSTSPHRTPIVRPPPPPPPGGIQPPLQPPGIPVPPTIHIPPPSIEVLTGPLVNTQVTVEPGPPPPSIPVFSPPLDLKSVEDDPVKLTPAEDKRDIMWPADLKPNGIRFPPIMGKMRPYLVEQIQAMNLEGENALHHSNSSSNSSPNETPPSTPSITPATTPHGPGRGGDANAKPRSNGMPPFGVSPGPPMPDTQSPPPFSNSTVPYSFQQPFTTLPPNRSMFHYNPAYRPTFTAQFPNPTFPPTDTNYPPFTVPYFPFVYSSQYPPRTPPGCYNCGAPNHVGSECTNQTIDEITQKKTYVLDYNLPLPDAEK</sequence>
<keyword evidence="1" id="KW-0479">Metal-binding</keyword>
<evidence type="ECO:0000313" key="5">
    <source>
        <dbReference type="Proteomes" id="UP001652700"/>
    </source>
</evidence>
<dbReference type="GO" id="GO:0008270">
    <property type="term" value="F:zinc ion binding"/>
    <property type="evidence" value="ECO:0007669"/>
    <property type="project" value="UniProtKB-KW"/>
</dbReference>
<feature type="compositionally biased region" description="Polar residues" evidence="2">
    <location>
        <begin position="256"/>
        <end position="270"/>
    </location>
</feature>